<reference evidence="2" key="1">
    <citation type="submission" date="2016-10" db="EMBL/GenBank/DDBJ databases">
        <authorList>
            <person name="Varghese N."/>
            <person name="Submissions S."/>
        </authorList>
    </citation>
    <scope>NUCLEOTIDE SEQUENCE [LARGE SCALE GENOMIC DNA]</scope>
    <source>
        <strain evidence="2">DSM 45079</strain>
    </source>
</reference>
<evidence type="ECO:0000313" key="1">
    <source>
        <dbReference type="EMBL" id="SDU82603.1"/>
    </source>
</evidence>
<proteinExistence type="predicted"/>
<accession>A0A1H2LNM1</accession>
<gene>
    <name evidence="1" type="ORF">SAMN04488563_6442</name>
</gene>
<dbReference type="Proteomes" id="UP000182977">
    <property type="component" value="Chromosome I"/>
</dbReference>
<dbReference type="AlphaFoldDB" id="A0A1H2LNM1"/>
<name>A0A1H2LNM1_9ACTN</name>
<dbReference type="STRING" id="419479.SAMN04488563_6442"/>
<sequence>MTSRTLGIMTAASEEYEEMHRLVDQLTPDQLREIRARTVRLVHSSEHTEDSHWPPSWVGSIHAGRSDVSERVEEILSEEFGRDE</sequence>
<keyword evidence="2" id="KW-1185">Reference proteome</keyword>
<evidence type="ECO:0000313" key="2">
    <source>
        <dbReference type="Proteomes" id="UP000182977"/>
    </source>
</evidence>
<dbReference type="EMBL" id="LT629791">
    <property type="protein sequence ID" value="SDU82603.1"/>
    <property type="molecule type" value="Genomic_DNA"/>
</dbReference>
<organism evidence="1 2">
    <name type="scientific">Jiangella alkaliphila</name>
    <dbReference type="NCBI Taxonomy" id="419479"/>
    <lineage>
        <taxon>Bacteria</taxon>
        <taxon>Bacillati</taxon>
        <taxon>Actinomycetota</taxon>
        <taxon>Actinomycetes</taxon>
        <taxon>Jiangellales</taxon>
        <taxon>Jiangellaceae</taxon>
        <taxon>Jiangella</taxon>
    </lineage>
</organism>
<protein>
    <submittedName>
        <fullName evidence="1">Uncharacterized protein</fullName>
    </submittedName>
</protein>